<keyword evidence="2" id="KW-0804">Transcription</keyword>
<accession>A0AA38FYM4</accession>
<proteinExistence type="inferred from homology"/>
<keyword evidence="6" id="KW-1185">Reference proteome</keyword>
<evidence type="ECO:0000256" key="1">
    <source>
        <dbReference type="ARBA" id="ARBA00007692"/>
    </source>
</evidence>
<comment type="caution">
    <text evidence="5">The sequence shown here is derived from an EMBL/GenBank/DDBJ whole genome shotgun (WGS) entry which is preliminary data.</text>
</comment>
<dbReference type="SMART" id="SM00733">
    <property type="entry name" value="Mterf"/>
    <property type="match status" value="3"/>
</dbReference>
<keyword evidence="2" id="KW-0805">Transcription regulation</keyword>
<dbReference type="PANTHER" id="PTHR13068">
    <property type="entry name" value="CGI-12 PROTEIN-RELATED"/>
    <property type="match status" value="1"/>
</dbReference>
<feature type="compositionally biased region" description="Acidic residues" evidence="4">
    <location>
        <begin position="159"/>
        <end position="169"/>
    </location>
</feature>
<keyword evidence="2" id="KW-0806">Transcription termination</keyword>
<reference evidence="5 6" key="1">
    <citation type="journal article" date="2021" name="Nat. Plants">
        <title>The Taxus genome provides insights into paclitaxel biosynthesis.</title>
        <authorList>
            <person name="Xiong X."/>
            <person name="Gou J."/>
            <person name="Liao Q."/>
            <person name="Li Y."/>
            <person name="Zhou Q."/>
            <person name="Bi G."/>
            <person name="Li C."/>
            <person name="Du R."/>
            <person name="Wang X."/>
            <person name="Sun T."/>
            <person name="Guo L."/>
            <person name="Liang H."/>
            <person name="Lu P."/>
            <person name="Wu Y."/>
            <person name="Zhang Z."/>
            <person name="Ro D.K."/>
            <person name="Shang Y."/>
            <person name="Huang S."/>
            <person name="Yan J."/>
        </authorList>
    </citation>
    <scope>NUCLEOTIDE SEQUENCE [LARGE SCALE GENOMIC DNA]</scope>
    <source>
        <strain evidence="5">Ta-2019</strain>
    </source>
</reference>
<evidence type="ECO:0000256" key="4">
    <source>
        <dbReference type="SAM" id="MobiDB-lite"/>
    </source>
</evidence>
<evidence type="ECO:0000313" key="5">
    <source>
        <dbReference type="EMBL" id="KAH9312940.1"/>
    </source>
</evidence>
<dbReference type="OMA" id="HEHICGI"/>
<protein>
    <submittedName>
        <fullName evidence="5">Uncharacterized protein</fullName>
    </submittedName>
</protein>
<feature type="non-terminal residue" evidence="5">
    <location>
        <position position="207"/>
    </location>
</feature>
<dbReference type="Pfam" id="PF02536">
    <property type="entry name" value="mTERF"/>
    <property type="match status" value="1"/>
</dbReference>
<dbReference type="InterPro" id="IPR003690">
    <property type="entry name" value="MTERF"/>
</dbReference>
<evidence type="ECO:0000313" key="6">
    <source>
        <dbReference type="Proteomes" id="UP000824469"/>
    </source>
</evidence>
<dbReference type="Gene3D" id="1.25.70.10">
    <property type="entry name" value="Transcription termination factor 3, mitochondrial"/>
    <property type="match status" value="1"/>
</dbReference>
<dbReference type="InterPro" id="IPR038538">
    <property type="entry name" value="MTERF_sf"/>
</dbReference>
<gene>
    <name evidence="5" type="ORF">KI387_027975</name>
</gene>
<name>A0AA38FYM4_TAXCH</name>
<evidence type="ECO:0000256" key="2">
    <source>
        <dbReference type="ARBA" id="ARBA00022472"/>
    </source>
</evidence>
<feature type="region of interest" description="Disordered" evidence="4">
    <location>
        <begin position="159"/>
        <end position="207"/>
    </location>
</feature>
<sequence length="207" mass="22624">MSTSVAYLVNIGVSPRDIGPMLTEYPQILGMRVGTVIKPFVDYLMNLGFPKQVIARMIEKRPGILGYDLEESIKSNVGLLLSVGVRQEALASVIAQYPEILGLSLKPKLDSQQRFLKSNAKIGPEDFGKLLEKMPQVVKLTPAELLGSSNCSDKKFEEKLEDFDNEIEETGPSFSMGGALQLPGGGNDSEEEFEDSDEEMMSISTGS</sequence>
<dbReference type="PANTHER" id="PTHR13068:SF151">
    <property type="entry name" value="TRANSCRIPTION TERMINATION FACTOR MTERF9, CHLOROPLASTIC"/>
    <property type="match status" value="1"/>
</dbReference>
<organism evidence="5 6">
    <name type="scientific">Taxus chinensis</name>
    <name type="common">Chinese yew</name>
    <name type="synonym">Taxus wallichiana var. chinensis</name>
    <dbReference type="NCBI Taxonomy" id="29808"/>
    <lineage>
        <taxon>Eukaryota</taxon>
        <taxon>Viridiplantae</taxon>
        <taxon>Streptophyta</taxon>
        <taxon>Embryophyta</taxon>
        <taxon>Tracheophyta</taxon>
        <taxon>Spermatophyta</taxon>
        <taxon>Pinopsida</taxon>
        <taxon>Pinidae</taxon>
        <taxon>Conifers II</taxon>
        <taxon>Cupressales</taxon>
        <taxon>Taxaceae</taxon>
        <taxon>Taxus</taxon>
    </lineage>
</organism>
<dbReference type="EMBL" id="JAHRHJ020000006">
    <property type="protein sequence ID" value="KAH9312940.1"/>
    <property type="molecule type" value="Genomic_DNA"/>
</dbReference>
<dbReference type="AlphaFoldDB" id="A0AA38FYM4"/>
<comment type="similarity">
    <text evidence="1">Belongs to the mTERF family.</text>
</comment>
<keyword evidence="3" id="KW-0809">Transit peptide</keyword>
<evidence type="ECO:0000256" key="3">
    <source>
        <dbReference type="ARBA" id="ARBA00022946"/>
    </source>
</evidence>
<dbReference type="GO" id="GO:0006353">
    <property type="term" value="P:DNA-templated transcription termination"/>
    <property type="evidence" value="ECO:0007669"/>
    <property type="project" value="UniProtKB-KW"/>
</dbReference>
<dbReference type="GO" id="GO:0003676">
    <property type="term" value="F:nucleic acid binding"/>
    <property type="evidence" value="ECO:0007669"/>
    <property type="project" value="InterPro"/>
</dbReference>
<dbReference type="Proteomes" id="UP000824469">
    <property type="component" value="Unassembled WGS sequence"/>
</dbReference>
<feature type="compositionally biased region" description="Acidic residues" evidence="4">
    <location>
        <begin position="188"/>
        <end position="200"/>
    </location>
</feature>